<keyword evidence="2" id="KW-0378">Hydrolase</keyword>
<dbReference type="Pfam" id="PF12697">
    <property type="entry name" value="Abhydrolase_6"/>
    <property type="match status" value="1"/>
</dbReference>
<dbReference type="AlphaFoldDB" id="A0A853GXX7"/>
<evidence type="ECO:0000313" key="3">
    <source>
        <dbReference type="Proteomes" id="UP000554144"/>
    </source>
</evidence>
<evidence type="ECO:0000313" key="2">
    <source>
        <dbReference type="EMBL" id="NYT86987.1"/>
    </source>
</evidence>
<name>A0A853GXX7_9BURK</name>
<protein>
    <submittedName>
        <fullName evidence="2">Alpha/beta hydrolase</fullName>
    </submittedName>
</protein>
<dbReference type="OrthoDB" id="6117067at2"/>
<feature type="domain" description="AB hydrolase-1" evidence="1">
    <location>
        <begin position="25"/>
        <end position="254"/>
    </location>
</feature>
<dbReference type="RefSeq" id="WP_130040597.1">
    <property type="nucleotide sequence ID" value="NZ_JACCEV010000006.1"/>
</dbReference>
<dbReference type="Gene3D" id="3.40.50.1820">
    <property type="entry name" value="alpha/beta hydrolase"/>
    <property type="match status" value="1"/>
</dbReference>
<organism evidence="2 3">
    <name type="scientific">Pollutimonas harenae</name>
    <dbReference type="NCBI Taxonomy" id="657015"/>
    <lineage>
        <taxon>Bacteria</taxon>
        <taxon>Pseudomonadati</taxon>
        <taxon>Pseudomonadota</taxon>
        <taxon>Betaproteobacteria</taxon>
        <taxon>Burkholderiales</taxon>
        <taxon>Alcaligenaceae</taxon>
        <taxon>Pollutimonas</taxon>
    </lineage>
</organism>
<gene>
    <name evidence="2" type="ORF">H0A62_15400</name>
</gene>
<dbReference type="PANTHER" id="PTHR43798">
    <property type="entry name" value="MONOACYLGLYCEROL LIPASE"/>
    <property type="match status" value="1"/>
</dbReference>
<sequence>MTVQTYTNVSGHRLHFQLAGEGETLLLIHGSLCDYRYWRWQLPALSQNHQVVAPSLRGYWPEAFTTEDDTFSIAQHSRDLQTLIQELSPDRPVHVLGHSRGAHVALDLACRAPELTRSLILADPGFRFEGEAETTPSHSQAVDRLKRGEVDDALADFIDNVSGPGTWRQMVGWFKTMVKDNAYTLLSQIRETNLAVSLDRASGLQCPVLLIGGANSPARYGSRLDILEQALAQASRVTIPLASHGMNLGNAKAFNLAVARFLDQATS</sequence>
<dbReference type="Proteomes" id="UP000554144">
    <property type="component" value="Unassembled WGS sequence"/>
</dbReference>
<proteinExistence type="predicted"/>
<accession>A0A853GXX7</accession>
<dbReference type="InterPro" id="IPR029058">
    <property type="entry name" value="AB_hydrolase_fold"/>
</dbReference>
<dbReference type="SUPFAM" id="SSF53474">
    <property type="entry name" value="alpha/beta-Hydrolases"/>
    <property type="match status" value="1"/>
</dbReference>
<dbReference type="InterPro" id="IPR000073">
    <property type="entry name" value="AB_hydrolase_1"/>
</dbReference>
<evidence type="ECO:0000259" key="1">
    <source>
        <dbReference type="Pfam" id="PF12697"/>
    </source>
</evidence>
<keyword evidence="3" id="KW-1185">Reference proteome</keyword>
<dbReference type="PANTHER" id="PTHR43798:SF33">
    <property type="entry name" value="HYDROLASE, PUTATIVE (AFU_ORTHOLOGUE AFUA_2G14860)-RELATED"/>
    <property type="match status" value="1"/>
</dbReference>
<reference evidence="2 3" key="1">
    <citation type="submission" date="2020-07" db="EMBL/GenBank/DDBJ databases">
        <title>Taxonomic revisions and descriptions of new bacterial species based on genomic comparisons in the high-G+C-content subgroup of the family Alcaligenaceae.</title>
        <authorList>
            <person name="Szabo A."/>
            <person name="Felfoldi T."/>
        </authorList>
    </citation>
    <scope>NUCLEOTIDE SEQUENCE [LARGE SCALE GENOMIC DNA]</scope>
    <source>
        <strain evidence="2 3">DSM 25667</strain>
    </source>
</reference>
<dbReference type="InterPro" id="IPR050266">
    <property type="entry name" value="AB_hydrolase_sf"/>
</dbReference>
<dbReference type="GO" id="GO:0016020">
    <property type="term" value="C:membrane"/>
    <property type="evidence" value="ECO:0007669"/>
    <property type="project" value="TreeGrafter"/>
</dbReference>
<dbReference type="EMBL" id="JACCEV010000006">
    <property type="protein sequence ID" value="NYT86987.1"/>
    <property type="molecule type" value="Genomic_DNA"/>
</dbReference>
<dbReference type="GO" id="GO:0016787">
    <property type="term" value="F:hydrolase activity"/>
    <property type="evidence" value="ECO:0007669"/>
    <property type="project" value="UniProtKB-KW"/>
</dbReference>
<comment type="caution">
    <text evidence="2">The sequence shown here is derived from an EMBL/GenBank/DDBJ whole genome shotgun (WGS) entry which is preliminary data.</text>
</comment>